<sequence length="733" mass="81997">MATLILFRSDLFRFGPVHRGNPLIDWEIGSMGKWAKLAGAYLKDRYLMFVLTGWLVLFMEELSRNHTWGAIKWSFLHIPAFALNGAFVFGALLALTAATGRMRLSYWIVAGIGFALALVSGVKSKMLGVPLLPWDFVLTGEASDMAEYLKNIVTFELIADIVVFLAVSWLLLYKTNRVVKVIRWKERAAIAVFAIALVAVVYTDKPIPVKSAFGIGAIPWDQSEHVETNGLLLASVLNLDYMNVDKMKDYDNKAIAEIVATSVQPQVGGGAAESSVKPNVIVVLSESLWDPSQLKDVKFSRDPMPFYHELQQKTTTGTLLSPQFGGGTANVEFEVLTGNSMRFLPQGTIPYNQHITHPVDSLAGILARQGYYATAISPFHRWYFNADKVYQNFGFAQYIPLEFFDPVYEGAYIADSEVSKLIIEQTAKTPERDFVFANTMENHFHYYPGKFKENTIKVEGDVPADTRGMLETYAQGTQDADKMLRTLVEHYQKSPEPTIIVFFGDHLPYLGDEYKAYKDAKWITGESDPDFLNKMYRTPLVVWDNFTPQQKESLHMSPSFLSSYVLDKAKLPGSYYTDYLRELSKKYPVIPPKSYYTEMNINEADLKQYELLQYDILFGEQHAYGDVKNKIVNPNYFLGFGPLTIEQVATDPQKSGADAGIVVTGRNLPALGKVYVNGKPVETQRGKDGALTAKLPPDALKAGKADIQVKVLDSKEIVIAESNVFTMTAASKP</sequence>
<name>A0A2V5JYM3_9BACL</name>
<comment type="pathway">
    <text evidence="2">Cell wall biogenesis; lipoteichoic acid biosynthesis.</text>
</comment>
<dbReference type="PANTHER" id="PTHR47371:SF3">
    <property type="entry name" value="PHOSPHOGLYCEROL TRANSFERASE I"/>
    <property type="match status" value="1"/>
</dbReference>
<proteinExistence type="predicted"/>
<dbReference type="Proteomes" id="UP000247476">
    <property type="component" value="Unassembled WGS sequence"/>
</dbReference>
<dbReference type="Gene3D" id="3.40.720.10">
    <property type="entry name" value="Alkaline Phosphatase, subunit A"/>
    <property type="match status" value="1"/>
</dbReference>
<dbReference type="InterPro" id="IPR000917">
    <property type="entry name" value="Sulfatase_N"/>
</dbReference>
<dbReference type="AlphaFoldDB" id="A0A2V5JYM3"/>
<evidence type="ECO:0000256" key="4">
    <source>
        <dbReference type="ARBA" id="ARBA00022692"/>
    </source>
</evidence>
<gene>
    <name evidence="9" type="ORF">DLM86_23635</name>
</gene>
<keyword evidence="4 7" id="KW-0812">Transmembrane</keyword>
<keyword evidence="5 7" id="KW-1133">Transmembrane helix</keyword>
<reference evidence="9 10" key="1">
    <citation type="submission" date="2018-05" db="EMBL/GenBank/DDBJ databases">
        <title>Paenibacillus flagellatus sp. nov., isolated from selenium mineral soil.</title>
        <authorList>
            <person name="Dai X."/>
        </authorList>
    </citation>
    <scope>NUCLEOTIDE SEQUENCE [LARGE SCALE GENOMIC DNA]</scope>
    <source>
        <strain evidence="9 10">DXL2</strain>
    </source>
</reference>
<protein>
    <submittedName>
        <fullName evidence="9">Cation tolerance protein CutA</fullName>
    </submittedName>
</protein>
<organism evidence="9 10">
    <name type="scientific">Paenibacillus flagellatus</name>
    <dbReference type="NCBI Taxonomy" id="2211139"/>
    <lineage>
        <taxon>Bacteria</taxon>
        <taxon>Bacillati</taxon>
        <taxon>Bacillota</taxon>
        <taxon>Bacilli</taxon>
        <taxon>Bacillales</taxon>
        <taxon>Paenibacillaceae</taxon>
        <taxon>Paenibacillus</taxon>
    </lineage>
</organism>
<evidence type="ECO:0000313" key="10">
    <source>
        <dbReference type="Proteomes" id="UP000247476"/>
    </source>
</evidence>
<dbReference type="InterPro" id="IPR050448">
    <property type="entry name" value="OpgB/LTA_synthase_biosynth"/>
</dbReference>
<keyword evidence="6 7" id="KW-0472">Membrane</keyword>
<evidence type="ECO:0000256" key="1">
    <source>
        <dbReference type="ARBA" id="ARBA00004651"/>
    </source>
</evidence>
<evidence type="ECO:0000256" key="3">
    <source>
        <dbReference type="ARBA" id="ARBA00022475"/>
    </source>
</evidence>
<feature type="transmembrane region" description="Helical" evidence="7">
    <location>
        <begin position="46"/>
        <end position="63"/>
    </location>
</feature>
<evidence type="ECO:0000256" key="2">
    <source>
        <dbReference type="ARBA" id="ARBA00004936"/>
    </source>
</evidence>
<feature type="transmembrane region" description="Helical" evidence="7">
    <location>
        <begin position="75"/>
        <end position="97"/>
    </location>
</feature>
<dbReference type="Pfam" id="PF00884">
    <property type="entry name" value="Sulfatase"/>
    <property type="match status" value="1"/>
</dbReference>
<dbReference type="CDD" id="cd16015">
    <property type="entry name" value="LTA_synthase"/>
    <property type="match status" value="1"/>
</dbReference>
<feature type="domain" description="Sulfatase N-terminal" evidence="8">
    <location>
        <begin position="278"/>
        <end position="567"/>
    </location>
</feature>
<dbReference type="SUPFAM" id="SSF53649">
    <property type="entry name" value="Alkaline phosphatase-like"/>
    <property type="match status" value="1"/>
</dbReference>
<evidence type="ECO:0000259" key="8">
    <source>
        <dbReference type="Pfam" id="PF00884"/>
    </source>
</evidence>
<accession>A0A2V5JYM3</accession>
<evidence type="ECO:0000256" key="5">
    <source>
        <dbReference type="ARBA" id="ARBA00022989"/>
    </source>
</evidence>
<dbReference type="InterPro" id="IPR017850">
    <property type="entry name" value="Alkaline_phosphatase_core_sf"/>
</dbReference>
<evidence type="ECO:0000256" key="6">
    <source>
        <dbReference type="ARBA" id="ARBA00023136"/>
    </source>
</evidence>
<dbReference type="GO" id="GO:0005886">
    <property type="term" value="C:plasma membrane"/>
    <property type="evidence" value="ECO:0007669"/>
    <property type="project" value="UniProtKB-SubCell"/>
</dbReference>
<feature type="transmembrane region" description="Helical" evidence="7">
    <location>
        <begin position="152"/>
        <end position="172"/>
    </location>
</feature>
<keyword evidence="10" id="KW-1185">Reference proteome</keyword>
<comment type="caution">
    <text evidence="9">The sequence shown here is derived from an EMBL/GenBank/DDBJ whole genome shotgun (WGS) entry which is preliminary data.</text>
</comment>
<feature type="transmembrane region" description="Helical" evidence="7">
    <location>
        <begin position="184"/>
        <end position="202"/>
    </location>
</feature>
<dbReference type="PANTHER" id="PTHR47371">
    <property type="entry name" value="LIPOTEICHOIC ACID SYNTHASE"/>
    <property type="match status" value="1"/>
</dbReference>
<evidence type="ECO:0000256" key="7">
    <source>
        <dbReference type="SAM" id="Phobius"/>
    </source>
</evidence>
<comment type="subcellular location">
    <subcellularLocation>
        <location evidence="1">Cell membrane</location>
        <topology evidence="1">Multi-pass membrane protein</topology>
    </subcellularLocation>
</comment>
<feature type="transmembrane region" description="Helical" evidence="7">
    <location>
        <begin position="104"/>
        <end position="122"/>
    </location>
</feature>
<keyword evidence="3" id="KW-1003">Cell membrane</keyword>
<evidence type="ECO:0000313" key="9">
    <source>
        <dbReference type="EMBL" id="PYI51908.1"/>
    </source>
</evidence>
<dbReference type="EMBL" id="QJVJ01000011">
    <property type="protein sequence ID" value="PYI51908.1"/>
    <property type="molecule type" value="Genomic_DNA"/>
</dbReference>